<dbReference type="PANTHER" id="PTHR43656:SF2">
    <property type="entry name" value="BINDING OXIDOREDUCTASE, PUTATIVE (AFU_ORTHOLOGUE AFUA_2G08260)-RELATED"/>
    <property type="match status" value="1"/>
</dbReference>
<evidence type="ECO:0000313" key="4">
    <source>
        <dbReference type="EMBL" id="GGE21271.1"/>
    </source>
</evidence>
<comment type="caution">
    <text evidence="4">The sequence shown here is derived from an EMBL/GenBank/DDBJ whole genome shotgun (WGS) entry which is preliminary data.</text>
</comment>
<dbReference type="SUPFAM" id="SSF51395">
    <property type="entry name" value="FMN-linked oxidoreductases"/>
    <property type="match status" value="1"/>
</dbReference>
<evidence type="ECO:0000256" key="1">
    <source>
        <dbReference type="ARBA" id="ARBA00022630"/>
    </source>
</evidence>
<reference evidence="4" key="2">
    <citation type="submission" date="2020-09" db="EMBL/GenBank/DDBJ databases">
        <authorList>
            <person name="Sun Q."/>
            <person name="Zhou Y."/>
        </authorList>
    </citation>
    <scope>NUCLEOTIDE SEQUENCE</scope>
    <source>
        <strain evidence="4">CGMCC 1.15519</strain>
    </source>
</reference>
<dbReference type="GO" id="GO:0010181">
    <property type="term" value="F:FMN binding"/>
    <property type="evidence" value="ECO:0007669"/>
    <property type="project" value="InterPro"/>
</dbReference>
<keyword evidence="2" id="KW-0560">Oxidoreductase</keyword>
<name>A0A917EDC1_9SPHN</name>
<evidence type="ECO:0000313" key="5">
    <source>
        <dbReference type="Proteomes" id="UP000635071"/>
    </source>
</evidence>
<dbReference type="EMBL" id="BMJM01000015">
    <property type="protein sequence ID" value="GGE21271.1"/>
    <property type="molecule type" value="Genomic_DNA"/>
</dbReference>
<gene>
    <name evidence="4" type="ORF">GCM10011529_29870</name>
</gene>
<proteinExistence type="predicted"/>
<reference evidence="4" key="1">
    <citation type="journal article" date="2014" name="Int. J. Syst. Evol. Microbiol.">
        <title>Complete genome sequence of Corynebacterium casei LMG S-19264T (=DSM 44701T), isolated from a smear-ripened cheese.</title>
        <authorList>
            <consortium name="US DOE Joint Genome Institute (JGI-PGF)"/>
            <person name="Walter F."/>
            <person name="Albersmeier A."/>
            <person name="Kalinowski J."/>
            <person name="Ruckert C."/>
        </authorList>
    </citation>
    <scope>NUCLEOTIDE SEQUENCE</scope>
    <source>
        <strain evidence="4">CGMCC 1.15519</strain>
    </source>
</reference>
<accession>A0A917EDC1</accession>
<protein>
    <submittedName>
        <fullName evidence="4">NADH oxidoreductase</fullName>
    </submittedName>
</protein>
<dbReference type="RefSeq" id="WP_188764151.1">
    <property type="nucleotide sequence ID" value="NZ_BMJM01000015.1"/>
</dbReference>
<feature type="domain" description="NADH:flavin oxidoreductase/NADH oxidase N-terminal" evidence="3">
    <location>
        <begin position="24"/>
        <end position="355"/>
    </location>
</feature>
<dbReference type="GO" id="GO:0016491">
    <property type="term" value="F:oxidoreductase activity"/>
    <property type="evidence" value="ECO:0007669"/>
    <property type="project" value="UniProtKB-KW"/>
</dbReference>
<dbReference type="Gene3D" id="3.20.20.70">
    <property type="entry name" value="Aldolase class I"/>
    <property type="match status" value="1"/>
</dbReference>
<keyword evidence="1" id="KW-0285">Flavoprotein</keyword>
<dbReference type="InterPro" id="IPR013785">
    <property type="entry name" value="Aldolase_TIM"/>
</dbReference>
<sequence length="434" mass="45982">MTKPLPTPTLNIADSLTLPCGAVLPNRLAKAAMTEGLADPQGRATAELARLYGLWAEGGAGLLITGNVQIDRDHLERPGNVIIAGAQDEAARTGLRAMAHAGTRAGGHIWMQISHAGRQTQVSVNPHPKAPSAIAVGLPGKQFGLPVALTDAEILDLIERFGVAAEVAKDTGYTGVQIHAAHGYLLSQFLSPRANQRTDQWGGSLENRARMLMAIVARVRAGVGSAFPIGVKLNSADFQKGGFAFEDSLIVAGWLQTAGVDLLEISGGSYEQPAMMDHAGMEAPDAPLQTASTATREAYFVDFAKTMRASLTMPLMVTGGFRTRHAMNTALAQGAADVIGLGRPLCVDTAGPAKLLSGADALDRWENTLRLLPPWLAFLSGLKMSRALEGFAVVYWYYAQIDAVARTGKANIGISPFSALLTIQRSGKVWLKAR</sequence>
<dbReference type="InterPro" id="IPR001155">
    <property type="entry name" value="OxRdtase_FMN_N"/>
</dbReference>
<dbReference type="AlphaFoldDB" id="A0A917EDC1"/>
<dbReference type="CDD" id="cd04733">
    <property type="entry name" value="OYE_like_2_FMN"/>
    <property type="match status" value="1"/>
</dbReference>
<evidence type="ECO:0000256" key="2">
    <source>
        <dbReference type="ARBA" id="ARBA00023002"/>
    </source>
</evidence>
<organism evidence="4 5">
    <name type="scientific">Sandarakinorhabdus glacialis</name>
    <dbReference type="NCBI Taxonomy" id="1614636"/>
    <lineage>
        <taxon>Bacteria</taxon>
        <taxon>Pseudomonadati</taxon>
        <taxon>Pseudomonadota</taxon>
        <taxon>Alphaproteobacteria</taxon>
        <taxon>Sphingomonadales</taxon>
        <taxon>Sphingosinicellaceae</taxon>
        <taxon>Sandarakinorhabdus</taxon>
    </lineage>
</organism>
<evidence type="ECO:0000259" key="3">
    <source>
        <dbReference type="Pfam" id="PF00724"/>
    </source>
</evidence>
<keyword evidence="5" id="KW-1185">Reference proteome</keyword>
<dbReference type="Proteomes" id="UP000635071">
    <property type="component" value="Unassembled WGS sequence"/>
</dbReference>
<dbReference type="InterPro" id="IPR051799">
    <property type="entry name" value="NADH_flavin_oxidoreductase"/>
</dbReference>
<dbReference type="PANTHER" id="PTHR43656">
    <property type="entry name" value="BINDING OXIDOREDUCTASE, PUTATIVE (AFU_ORTHOLOGUE AFUA_2G08260)-RELATED"/>
    <property type="match status" value="1"/>
</dbReference>
<dbReference type="Pfam" id="PF00724">
    <property type="entry name" value="Oxidored_FMN"/>
    <property type="match status" value="1"/>
</dbReference>